<evidence type="ECO:0000313" key="2">
    <source>
        <dbReference type="EMBL" id="CDQ64724.1"/>
    </source>
</evidence>
<dbReference type="STRING" id="8022.A0A060WHR4"/>
<evidence type="ECO:0000313" key="3">
    <source>
        <dbReference type="Proteomes" id="UP000193380"/>
    </source>
</evidence>
<reference evidence="2" key="2">
    <citation type="submission" date="2014-03" db="EMBL/GenBank/DDBJ databases">
        <authorList>
            <person name="Genoscope - CEA"/>
        </authorList>
    </citation>
    <scope>NUCLEOTIDE SEQUENCE</scope>
</reference>
<feature type="domain" description="SBF1/SBF2" evidence="1">
    <location>
        <begin position="30"/>
        <end position="143"/>
    </location>
</feature>
<reference evidence="2" key="1">
    <citation type="journal article" date="2014" name="Nat. Commun.">
        <title>The rainbow trout genome provides novel insights into evolution after whole-genome duplication in vertebrates.</title>
        <authorList>
            <person name="Berthelot C."/>
            <person name="Brunet F."/>
            <person name="Chalopin D."/>
            <person name="Juanchich A."/>
            <person name="Bernard M."/>
            <person name="Noel B."/>
            <person name="Bento P."/>
            <person name="Da Silva C."/>
            <person name="Labadie K."/>
            <person name="Alberti A."/>
            <person name="Aury J.M."/>
            <person name="Louis A."/>
            <person name="Dehais P."/>
            <person name="Bardou P."/>
            <person name="Montfort J."/>
            <person name="Klopp C."/>
            <person name="Cabau C."/>
            <person name="Gaspin C."/>
            <person name="Thorgaard G.H."/>
            <person name="Boussaha M."/>
            <person name="Quillet E."/>
            <person name="Guyomard R."/>
            <person name="Galiana D."/>
            <person name="Bobe J."/>
            <person name="Volff J.N."/>
            <person name="Genet C."/>
            <person name="Wincker P."/>
            <person name="Jaillon O."/>
            <person name="Roest Crollius H."/>
            <person name="Guiguen Y."/>
        </authorList>
    </citation>
    <scope>NUCLEOTIDE SEQUENCE [LARGE SCALE GENOMIC DNA]</scope>
</reference>
<organism evidence="2 3">
    <name type="scientific">Oncorhynchus mykiss</name>
    <name type="common">Rainbow trout</name>
    <name type="synonym">Salmo gairdneri</name>
    <dbReference type="NCBI Taxonomy" id="8022"/>
    <lineage>
        <taxon>Eukaryota</taxon>
        <taxon>Metazoa</taxon>
        <taxon>Chordata</taxon>
        <taxon>Craniata</taxon>
        <taxon>Vertebrata</taxon>
        <taxon>Euteleostomi</taxon>
        <taxon>Actinopterygii</taxon>
        <taxon>Neopterygii</taxon>
        <taxon>Teleostei</taxon>
        <taxon>Protacanthopterygii</taxon>
        <taxon>Salmoniformes</taxon>
        <taxon>Salmonidae</taxon>
        <taxon>Salmoninae</taxon>
        <taxon>Oncorhynchus</taxon>
    </lineage>
</organism>
<evidence type="ECO:0000259" key="1">
    <source>
        <dbReference type="Pfam" id="PF12335"/>
    </source>
</evidence>
<accession>A0A060WHR4</accession>
<dbReference type="Pfam" id="PF12335">
    <property type="entry name" value="SBF2"/>
    <property type="match status" value="1"/>
</dbReference>
<name>A0A060WHR4_ONCMY</name>
<sequence length="221" mass="24601">MGLFKACLAADEGTSGFVTSYCQNIPSCLQKLPAGVSQFAYTCVQDHPIWTNQQFWEATFYSEVQNQIRALYLTAPDKLGISARLKEQGPLPPAAPSALERTAMDLAAEQLRAWPCLSKEKQQELVKNEESTVFSQAIHYASLLVYLLVPLDTSKNKLLRANPVADWESGSNSIVTNRQAEQLVAPHCTPLILSQFNLTPSYSPQLYQQLVWHSTQKLMAP</sequence>
<dbReference type="Proteomes" id="UP000193380">
    <property type="component" value="Unassembled WGS sequence"/>
</dbReference>
<gene>
    <name evidence="2" type="ORF">GSONMT00071849001</name>
</gene>
<dbReference type="EMBL" id="FR904481">
    <property type="protein sequence ID" value="CDQ64724.1"/>
    <property type="molecule type" value="Genomic_DNA"/>
</dbReference>
<dbReference type="PaxDb" id="8022-A0A060WHR4"/>
<dbReference type="InterPro" id="IPR022096">
    <property type="entry name" value="SBF1/SBF2"/>
</dbReference>
<dbReference type="AlphaFoldDB" id="A0A060WHR4"/>
<proteinExistence type="predicted"/>
<protein>
    <recommendedName>
        <fullName evidence="1">SBF1/SBF2 domain-containing protein</fullName>
    </recommendedName>
</protein>